<sequence>MDNLKTFHQIICILKKYWYNQSCTIIQPLDIPIGAGTFHHKTFFGAIGTEPTAFAYVQASRRPSDGRYGTNPNRLQHYYQFQVIIKPTPNNIQNLYLQSLKALNINLKTNDIRFIEDNWENPTLGARGQGWEVWINGMEITQFTYFQQMGGISCNPISTEITYGLERIALHIQNKDNIYNLIWSNNKKNITYGNLFLKNELEHSIYNFEYSNMDVCSNLFNIHMKEAKKIINLSKPLLLPAYEHALYGIHYFNLLDAKRAFSTTERQQYILYIRSIIKQIAEKYYYFKTS</sequence>
<proteinExistence type="inferred from homology"/>
<dbReference type="InterPro" id="IPR006194">
    <property type="entry name" value="Gly-tRNA-synth_heterodimer"/>
</dbReference>
<evidence type="ECO:0000256" key="8">
    <source>
        <dbReference type="ARBA" id="ARBA00047937"/>
    </source>
</evidence>
<dbReference type="InterPro" id="IPR002310">
    <property type="entry name" value="Gly-tRNA_ligase_asu"/>
</dbReference>
<evidence type="ECO:0000256" key="9">
    <source>
        <dbReference type="HAMAP-Rule" id="MF_00254"/>
    </source>
</evidence>
<dbReference type="OrthoDB" id="9802183at2"/>
<protein>
    <recommendedName>
        <fullName evidence="9">Glycine--tRNA ligase alpha subunit</fullName>
        <ecNumber evidence="9">6.1.1.14</ecNumber>
    </recommendedName>
    <alternativeName>
        <fullName evidence="9">Glycyl-tRNA synthetase alpha subunit</fullName>
        <shortName evidence="9">GlyRS</shortName>
    </alternativeName>
</protein>
<keyword evidence="5 9" id="KW-0067">ATP-binding</keyword>
<dbReference type="GO" id="GO:0006426">
    <property type="term" value="P:glycyl-tRNA aminoacylation"/>
    <property type="evidence" value="ECO:0007669"/>
    <property type="project" value="UniProtKB-UniRule"/>
</dbReference>
<gene>
    <name evidence="9 10" type="primary">glyQ</name>
    <name evidence="10" type="ORF">D9V73_00645</name>
</gene>
<evidence type="ECO:0000256" key="7">
    <source>
        <dbReference type="ARBA" id="ARBA00023146"/>
    </source>
</evidence>
<evidence type="ECO:0000256" key="1">
    <source>
        <dbReference type="ARBA" id="ARBA00008226"/>
    </source>
</evidence>
<evidence type="ECO:0000256" key="3">
    <source>
        <dbReference type="ARBA" id="ARBA00022598"/>
    </source>
</evidence>
<dbReference type="Proteomes" id="UP000298566">
    <property type="component" value="Chromosome"/>
</dbReference>
<dbReference type="PRINTS" id="PR01044">
    <property type="entry name" value="TRNASYNTHGA"/>
</dbReference>
<keyword evidence="9" id="KW-0963">Cytoplasm</keyword>
<comment type="similarity">
    <text evidence="1 9">Belongs to the class-II aminoacyl-tRNA synthetase family.</text>
</comment>
<dbReference type="RefSeq" id="WP_158336358.1">
    <property type="nucleotide sequence ID" value="NZ_CP033004.1"/>
</dbReference>
<dbReference type="PROSITE" id="PS50861">
    <property type="entry name" value="AA_TRNA_LIGASE_II_GLYAB"/>
    <property type="match status" value="1"/>
</dbReference>
<dbReference type="NCBIfam" id="TIGR00388">
    <property type="entry name" value="glyQ"/>
    <property type="match status" value="1"/>
</dbReference>
<dbReference type="GO" id="GO:0004820">
    <property type="term" value="F:glycine-tRNA ligase activity"/>
    <property type="evidence" value="ECO:0007669"/>
    <property type="project" value="UniProtKB-UniRule"/>
</dbReference>
<evidence type="ECO:0000313" key="10">
    <source>
        <dbReference type="EMBL" id="QCI23164.1"/>
    </source>
</evidence>
<evidence type="ECO:0000256" key="4">
    <source>
        <dbReference type="ARBA" id="ARBA00022741"/>
    </source>
</evidence>
<dbReference type="PANTHER" id="PTHR30075:SF2">
    <property type="entry name" value="GLYCINE--TRNA LIGASE, CHLOROPLASTIC_MITOCHONDRIAL 2"/>
    <property type="match status" value="1"/>
</dbReference>
<name>A0A4D6YAU6_BUCMH</name>
<dbReference type="EMBL" id="CP033004">
    <property type="protein sequence ID" value="QCI23164.1"/>
    <property type="molecule type" value="Genomic_DNA"/>
</dbReference>
<dbReference type="InterPro" id="IPR045864">
    <property type="entry name" value="aa-tRNA-synth_II/BPL/LPL"/>
</dbReference>
<dbReference type="Pfam" id="PF02091">
    <property type="entry name" value="tRNA-synt_2e"/>
    <property type="match status" value="1"/>
</dbReference>
<keyword evidence="7 9" id="KW-0030">Aminoacyl-tRNA synthetase</keyword>
<keyword evidence="4 9" id="KW-0547">Nucleotide-binding</keyword>
<keyword evidence="3 9" id="KW-0436">Ligase</keyword>
<dbReference type="Gene3D" id="1.20.58.180">
    <property type="entry name" value="Class II aaRS and biotin synthetases, domain 2"/>
    <property type="match status" value="1"/>
</dbReference>
<dbReference type="PANTHER" id="PTHR30075">
    <property type="entry name" value="GLYCYL-TRNA SYNTHETASE"/>
    <property type="match status" value="1"/>
</dbReference>
<dbReference type="AlphaFoldDB" id="A0A4D6YAU6"/>
<evidence type="ECO:0000256" key="6">
    <source>
        <dbReference type="ARBA" id="ARBA00022917"/>
    </source>
</evidence>
<accession>A0A4D6YAU6</accession>
<comment type="subunit">
    <text evidence="2 9">Tetramer of two alpha and two beta subunits.</text>
</comment>
<organism evidence="10 11">
    <name type="scientific">Buchnera aphidicola subsp. Melaphis rhois</name>
    <dbReference type="NCBI Taxonomy" id="118103"/>
    <lineage>
        <taxon>Bacteria</taxon>
        <taxon>Pseudomonadati</taxon>
        <taxon>Pseudomonadota</taxon>
        <taxon>Gammaproteobacteria</taxon>
        <taxon>Enterobacterales</taxon>
        <taxon>Erwiniaceae</taxon>
        <taxon>Buchnera</taxon>
    </lineage>
</organism>
<dbReference type="GO" id="GO:0005829">
    <property type="term" value="C:cytosol"/>
    <property type="evidence" value="ECO:0007669"/>
    <property type="project" value="TreeGrafter"/>
</dbReference>
<dbReference type="Gene3D" id="3.30.930.10">
    <property type="entry name" value="Bira Bifunctional Protein, Domain 2"/>
    <property type="match status" value="1"/>
</dbReference>
<dbReference type="GO" id="GO:0005524">
    <property type="term" value="F:ATP binding"/>
    <property type="evidence" value="ECO:0007669"/>
    <property type="project" value="UniProtKB-UniRule"/>
</dbReference>
<dbReference type="SUPFAM" id="SSF55681">
    <property type="entry name" value="Class II aaRS and biotin synthetases"/>
    <property type="match status" value="1"/>
</dbReference>
<evidence type="ECO:0000256" key="2">
    <source>
        <dbReference type="ARBA" id="ARBA00011209"/>
    </source>
</evidence>
<evidence type="ECO:0000256" key="5">
    <source>
        <dbReference type="ARBA" id="ARBA00022840"/>
    </source>
</evidence>
<dbReference type="EC" id="6.1.1.14" evidence="9"/>
<comment type="catalytic activity">
    <reaction evidence="8 9">
        <text>tRNA(Gly) + glycine + ATP = glycyl-tRNA(Gly) + AMP + diphosphate</text>
        <dbReference type="Rhea" id="RHEA:16013"/>
        <dbReference type="Rhea" id="RHEA-COMP:9664"/>
        <dbReference type="Rhea" id="RHEA-COMP:9683"/>
        <dbReference type="ChEBI" id="CHEBI:30616"/>
        <dbReference type="ChEBI" id="CHEBI:33019"/>
        <dbReference type="ChEBI" id="CHEBI:57305"/>
        <dbReference type="ChEBI" id="CHEBI:78442"/>
        <dbReference type="ChEBI" id="CHEBI:78522"/>
        <dbReference type="ChEBI" id="CHEBI:456215"/>
        <dbReference type="EC" id="6.1.1.14"/>
    </reaction>
</comment>
<comment type="subcellular location">
    <subcellularLocation>
        <location evidence="9">Cytoplasm</location>
    </subcellularLocation>
</comment>
<dbReference type="HAMAP" id="MF_00254">
    <property type="entry name" value="Gly_tRNA_synth_alpha"/>
    <property type="match status" value="1"/>
</dbReference>
<dbReference type="FunFam" id="3.30.930.10:FF:000006">
    <property type="entry name" value="Glycine--tRNA ligase alpha subunit"/>
    <property type="match status" value="1"/>
</dbReference>
<reference evidence="10 11" key="1">
    <citation type="submission" date="2018-10" db="EMBL/GenBank/DDBJ databases">
        <title>Comparative functional genomics of the obligate endosymbiont Buchnera aphidicola.</title>
        <authorList>
            <person name="Chong R.A."/>
        </authorList>
    </citation>
    <scope>NUCLEOTIDE SEQUENCE [LARGE SCALE GENOMIC DNA]</scope>
    <source>
        <strain evidence="10 11">Mrh</strain>
    </source>
</reference>
<dbReference type="NCBIfam" id="NF006827">
    <property type="entry name" value="PRK09348.1"/>
    <property type="match status" value="1"/>
</dbReference>
<keyword evidence="6 9" id="KW-0648">Protein biosynthesis</keyword>
<evidence type="ECO:0000313" key="11">
    <source>
        <dbReference type="Proteomes" id="UP000298566"/>
    </source>
</evidence>